<evidence type="ECO:0000313" key="2">
    <source>
        <dbReference type="EMBL" id="AIF97961.1"/>
    </source>
</evidence>
<reference evidence="2 3" key="1">
    <citation type="submission" date="2014-06" db="EMBL/GenBank/DDBJ databases">
        <title>Genomes of Alteromonas australica, a world apart.</title>
        <authorList>
            <person name="Gonzaga A."/>
            <person name="Lopez-Perez M."/>
            <person name="Rodriguez-Valera F."/>
        </authorList>
    </citation>
    <scope>NUCLEOTIDE SEQUENCE [LARGE SCALE GENOMIC DNA]</scope>
    <source>
        <strain evidence="2 3">H 17</strain>
    </source>
</reference>
<dbReference type="RefSeq" id="WP_052364279.1">
    <property type="nucleotide sequence ID" value="NZ_CBCSKJ010000001.1"/>
</dbReference>
<dbReference type="GeneID" id="78257018"/>
<dbReference type="SUPFAM" id="SSF53335">
    <property type="entry name" value="S-adenosyl-L-methionine-dependent methyltransferases"/>
    <property type="match status" value="1"/>
</dbReference>
<dbReference type="Proteomes" id="UP000056090">
    <property type="component" value="Chromosome"/>
</dbReference>
<keyword evidence="3" id="KW-1185">Reference proteome</keyword>
<accession>A0A075NWW0</accession>
<protein>
    <recommendedName>
        <fullName evidence="1">Methyltransferase domain-containing protein</fullName>
    </recommendedName>
</protein>
<sequence>MFYLFPFGRVATADGVIIYGAGEVGQSFVRQLNVLNLFPTIYMADKKFTSPQTIENIRYVPAEEVASLPNYPIVVASVKFGGEISQSLVSQGVSQDRIVTIDSSYALEESQVEPHSYNWNEYYNNAEGHNEVHFHTYLEPLMNKYHFDFSNVLDFACGKGRIAELLSTFSGSLTCVDTNDEAIAYCSERFSNKDNVVCKVSEPESIPVDSGSMSFIYSWDAMVHFDYRSIDYILTEFSRVLKSGGQAVIHHSNAKGHSSFEADKNWRKNPHWRSEFNAQDMAHICQKSGFIIEEQLVIDWGVKSLDCISVIKKR</sequence>
<gene>
    <name evidence="2" type="ORF">EP13_04190</name>
</gene>
<name>A0A075NWW0_9ALTE</name>
<dbReference type="InterPro" id="IPR029063">
    <property type="entry name" value="SAM-dependent_MTases_sf"/>
</dbReference>
<evidence type="ECO:0000259" key="1">
    <source>
        <dbReference type="Pfam" id="PF13649"/>
    </source>
</evidence>
<dbReference type="Gene3D" id="3.40.50.150">
    <property type="entry name" value="Vaccinia Virus protein VP39"/>
    <property type="match status" value="1"/>
</dbReference>
<dbReference type="InterPro" id="IPR041698">
    <property type="entry name" value="Methyltransf_25"/>
</dbReference>
<dbReference type="eggNOG" id="COG2226">
    <property type="taxonomic scope" value="Bacteria"/>
</dbReference>
<dbReference type="Pfam" id="PF13649">
    <property type="entry name" value="Methyltransf_25"/>
    <property type="match status" value="1"/>
</dbReference>
<evidence type="ECO:0000313" key="3">
    <source>
        <dbReference type="Proteomes" id="UP000056090"/>
    </source>
</evidence>
<dbReference type="EMBL" id="CP008849">
    <property type="protein sequence ID" value="AIF97961.1"/>
    <property type="molecule type" value="Genomic_DNA"/>
</dbReference>
<dbReference type="CDD" id="cd02440">
    <property type="entry name" value="AdoMet_MTases"/>
    <property type="match status" value="1"/>
</dbReference>
<proteinExistence type="predicted"/>
<dbReference type="KEGG" id="aal:EP13_04190"/>
<organism evidence="2 3">
    <name type="scientific">Alteromonas australica</name>
    <dbReference type="NCBI Taxonomy" id="589873"/>
    <lineage>
        <taxon>Bacteria</taxon>
        <taxon>Pseudomonadati</taxon>
        <taxon>Pseudomonadota</taxon>
        <taxon>Gammaproteobacteria</taxon>
        <taxon>Alteromonadales</taxon>
        <taxon>Alteromonadaceae</taxon>
        <taxon>Alteromonas/Salinimonas group</taxon>
        <taxon>Alteromonas</taxon>
    </lineage>
</organism>
<dbReference type="Gene3D" id="3.40.50.720">
    <property type="entry name" value="NAD(P)-binding Rossmann-like Domain"/>
    <property type="match status" value="1"/>
</dbReference>
<dbReference type="AlphaFoldDB" id="A0A075NWW0"/>
<feature type="domain" description="Methyltransferase" evidence="1">
    <location>
        <begin position="152"/>
        <end position="245"/>
    </location>
</feature>